<dbReference type="InterPro" id="IPR000192">
    <property type="entry name" value="Aminotrans_V_dom"/>
</dbReference>
<keyword evidence="8" id="KW-0663">Pyridoxal phosphate</keyword>
<evidence type="ECO:0000256" key="7">
    <source>
        <dbReference type="ARBA" id="ARBA00022723"/>
    </source>
</evidence>
<evidence type="ECO:0000256" key="1">
    <source>
        <dbReference type="ARBA" id="ARBA00001933"/>
    </source>
</evidence>
<comment type="catalytic activity">
    <reaction evidence="11">
        <text>(sulfur carrier)-H + L-cysteine = (sulfur carrier)-SH + L-alanine</text>
        <dbReference type="Rhea" id="RHEA:43892"/>
        <dbReference type="Rhea" id="RHEA-COMP:14737"/>
        <dbReference type="Rhea" id="RHEA-COMP:14739"/>
        <dbReference type="ChEBI" id="CHEBI:29917"/>
        <dbReference type="ChEBI" id="CHEBI:35235"/>
        <dbReference type="ChEBI" id="CHEBI:57972"/>
        <dbReference type="ChEBI" id="CHEBI:64428"/>
        <dbReference type="EC" id="2.8.1.7"/>
    </reaction>
</comment>
<dbReference type="GO" id="GO:0046872">
    <property type="term" value="F:metal ion binding"/>
    <property type="evidence" value="ECO:0007669"/>
    <property type="project" value="UniProtKB-KW"/>
</dbReference>
<keyword evidence="10" id="KW-0411">Iron-sulfur</keyword>
<dbReference type="InterPro" id="IPR015424">
    <property type="entry name" value="PyrdxlP-dep_Trfase"/>
</dbReference>
<dbReference type="InterPro" id="IPR015422">
    <property type="entry name" value="PyrdxlP-dep_Trfase_small"/>
</dbReference>
<dbReference type="PIRSF" id="PIRSF005572">
    <property type="entry name" value="NifS"/>
    <property type="match status" value="1"/>
</dbReference>
<evidence type="ECO:0000256" key="11">
    <source>
        <dbReference type="ARBA" id="ARBA00050776"/>
    </source>
</evidence>
<evidence type="ECO:0000313" key="15">
    <source>
        <dbReference type="Proteomes" id="UP000292781"/>
    </source>
</evidence>
<dbReference type="InterPro" id="IPR016454">
    <property type="entry name" value="Cysteine_dSase"/>
</dbReference>
<dbReference type="Gene3D" id="1.10.260.50">
    <property type="match status" value="1"/>
</dbReference>
<dbReference type="EMBL" id="SJFN01000011">
    <property type="protein sequence ID" value="TBW38457.1"/>
    <property type="molecule type" value="Genomic_DNA"/>
</dbReference>
<evidence type="ECO:0000256" key="6">
    <source>
        <dbReference type="ARBA" id="ARBA00022679"/>
    </source>
</evidence>
<dbReference type="GO" id="GO:0031071">
    <property type="term" value="F:cysteine desulfurase activity"/>
    <property type="evidence" value="ECO:0007669"/>
    <property type="project" value="UniProtKB-EC"/>
</dbReference>
<comment type="caution">
    <text evidence="14">The sequence shown here is derived from an EMBL/GenBank/DDBJ whole genome shotgun (WGS) entry which is preliminary data.</text>
</comment>
<sequence>MTRLYLDHNAGAPVRADALAAAVAAAEAGGNPSSVHGEGRAARRRIEEARREVALLGGVAPARVVFTSGATEANATGLSPRLRLGAAEIRVDRLLVGATEHPSVLAGGRFAAQALEPLPVDGDGVIDRAHLARRLAECRAAGETVLVAVQLANSETGVIQPIAEIAGLVHAAGALLHCDAVQAAGRIALDDPALDVDMLSLSAHKIGGLPGVGALLLRRPDLELAPLLPGGGQESNRRAGTQNTPGIVAFGVAAAAARAGIREITQTVEKRDWLETQLRIISGDVKVFGAGAPRIANTTMVAVPGVAAETAVIAFDLEGIAVSAGSACSSGKVGPSHVAQAMGLGADLIRSGIRISLGRETTRADLERLVATWAEVMGRLART</sequence>
<evidence type="ECO:0000256" key="9">
    <source>
        <dbReference type="ARBA" id="ARBA00023004"/>
    </source>
</evidence>
<dbReference type="Gene3D" id="3.90.1150.10">
    <property type="entry name" value="Aspartate Aminotransferase, domain 1"/>
    <property type="match status" value="1"/>
</dbReference>
<feature type="domain" description="Aminotransferase class V" evidence="13">
    <location>
        <begin position="5"/>
        <end position="369"/>
    </location>
</feature>
<keyword evidence="15" id="KW-1185">Reference proteome</keyword>
<dbReference type="SUPFAM" id="SSF53383">
    <property type="entry name" value="PLP-dependent transferases"/>
    <property type="match status" value="1"/>
</dbReference>
<comment type="similarity">
    <text evidence="3">Belongs to the class-V pyridoxal-phosphate-dependent aminotransferase family. NifS/IscS subfamily.</text>
</comment>
<keyword evidence="9" id="KW-0408">Iron</keyword>
<dbReference type="Pfam" id="PF00266">
    <property type="entry name" value="Aminotran_5"/>
    <property type="match status" value="1"/>
</dbReference>
<dbReference type="EC" id="2.8.1.7" evidence="4"/>
<comment type="cofactor">
    <cofactor evidence="1 12">
        <name>pyridoxal 5'-phosphate</name>
        <dbReference type="ChEBI" id="CHEBI:597326"/>
    </cofactor>
</comment>
<evidence type="ECO:0000256" key="3">
    <source>
        <dbReference type="ARBA" id="ARBA00006490"/>
    </source>
</evidence>
<keyword evidence="7" id="KW-0479">Metal-binding</keyword>
<evidence type="ECO:0000256" key="2">
    <source>
        <dbReference type="ARBA" id="ARBA00003120"/>
    </source>
</evidence>
<keyword evidence="6" id="KW-0808">Transferase</keyword>
<dbReference type="PANTHER" id="PTHR11601">
    <property type="entry name" value="CYSTEINE DESULFURYLASE FAMILY MEMBER"/>
    <property type="match status" value="1"/>
</dbReference>
<evidence type="ECO:0000259" key="13">
    <source>
        <dbReference type="Pfam" id="PF00266"/>
    </source>
</evidence>
<evidence type="ECO:0000256" key="4">
    <source>
        <dbReference type="ARBA" id="ARBA00012239"/>
    </source>
</evidence>
<reference evidence="14 15" key="1">
    <citation type="submission" date="2019-02" db="EMBL/GenBank/DDBJ databases">
        <title>Siculibacillus lacustris gen. nov., sp. nov., a new rosette-forming bacterium isolated from a freshwater crater lake (Lake St. Ana, Romania).</title>
        <authorList>
            <person name="Felfoldi T."/>
            <person name="Marton Z."/>
            <person name="Szabo A."/>
            <person name="Mentes A."/>
            <person name="Boka K."/>
            <person name="Marialigeti K."/>
            <person name="Mathe I."/>
            <person name="Koncz M."/>
            <person name="Schumann P."/>
            <person name="Toth E."/>
        </authorList>
    </citation>
    <scope>NUCLEOTIDE SEQUENCE [LARGE SCALE GENOMIC DNA]</scope>
    <source>
        <strain evidence="14 15">SA-279</strain>
    </source>
</reference>
<evidence type="ECO:0000256" key="10">
    <source>
        <dbReference type="ARBA" id="ARBA00023014"/>
    </source>
</evidence>
<evidence type="ECO:0000256" key="12">
    <source>
        <dbReference type="RuleBase" id="RU004504"/>
    </source>
</evidence>
<dbReference type="InterPro" id="IPR015421">
    <property type="entry name" value="PyrdxlP-dep_Trfase_major"/>
</dbReference>
<dbReference type="PANTHER" id="PTHR11601:SF34">
    <property type="entry name" value="CYSTEINE DESULFURASE"/>
    <property type="match status" value="1"/>
</dbReference>
<gene>
    <name evidence="14" type="ORF">EYW49_09320</name>
</gene>
<evidence type="ECO:0000256" key="8">
    <source>
        <dbReference type="ARBA" id="ARBA00022898"/>
    </source>
</evidence>
<dbReference type="GO" id="GO:0051536">
    <property type="term" value="F:iron-sulfur cluster binding"/>
    <property type="evidence" value="ECO:0007669"/>
    <property type="project" value="UniProtKB-KW"/>
</dbReference>
<comment type="function">
    <text evidence="2">Catalyzes the removal of elemental sulfur atoms from cysteine to produce alanine. Seems to participate in the biosynthesis of the nitrogenase metalloclusters by providing the inorganic sulfur required for the Fe-S core formation.</text>
</comment>
<dbReference type="AlphaFoldDB" id="A0A4V2KTS4"/>
<organism evidence="14 15">
    <name type="scientific">Siculibacillus lacustris</name>
    <dbReference type="NCBI Taxonomy" id="1549641"/>
    <lineage>
        <taxon>Bacteria</taxon>
        <taxon>Pseudomonadati</taxon>
        <taxon>Pseudomonadota</taxon>
        <taxon>Alphaproteobacteria</taxon>
        <taxon>Hyphomicrobiales</taxon>
        <taxon>Ancalomicrobiaceae</taxon>
        <taxon>Siculibacillus</taxon>
    </lineage>
</organism>
<dbReference type="OrthoDB" id="9808002at2"/>
<proteinExistence type="inferred from homology"/>
<evidence type="ECO:0000256" key="5">
    <source>
        <dbReference type="ARBA" id="ARBA00013558"/>
    </source>
</evidence>
<dbReference type="RefSeq" id="WP_131308684.1">
    <property type="nucleotide sequence ID" value="NZ_SJFN01000011.1"/>
</dbReference>
<protein>
    <recommendedName>
        <fullName evidence="5">Cysteine desulfurase</fullName>
        <ecNumber evidence="4">2.8.1.7</ecNumber>
    </recommendedName>
</protein>
<accession>A0A4V2KTS4</accession>
<dbReference type="InterPro" id="IPR020578">
    <property type="entry name" value="Aminotrans_V_PyrdxlP_BS"/>
</dbReference>
<dbReference type="PROSITE" id="PS00595">
    <property type="entry name" value="AA_TRANSFER_CLASS_5"/>
    <property type="match status" value="1"/>
</dbReference>
<dbReference type="Proteomes" id="UP000292781">
    <property type="component" value="Unassembled WGS sequence"/>
</dbReference>
<evidence type="ECO:0000313" key="14">
    <source>
        <dbReference type="EMBL" id="TBW38457.1"/>
    </source>
</evidence>
<name>A0A4V2KTS4_9HYPH</name>
<dbReference type="Gene3D" id="3.40.640.10">
    <property type="entry name" value="Type I PLP-dependent aspartate aminotransferase-like (Major domain)"/>
    <property type="match status" value="1"/>
</dbReference>